<evidence type="ECO:0000256" key="7">
    <source>
        <dbReference type="ARBA" id="ARBA00022603"/>
    </source>
</evidence>
<evidence type="ECO:0000256" key="11">
    <source>
        <dbReference type="SAM" id="MobiDB-lite"/>
    </source>
</evidence>
<dbReference type="EMBL" id="JAWJWF010000047">
    <property type="protein sequence ID" value="KAK6621429.1"/>
    <property type="molecule type" value="Genomic_DNA"/>
</dbReference>
<dbReference type="InterPro" id="IPR046859">
    <property type="entry name" value="RGPA/RALGAPB_N"/>
</dbReference>
<comment type="function">
    <text evidence="1">S-adenosyl-L-methionine-dependent methyltransferase that catalyzes four methylations of the modified target histidine residue in translation elongation factor 2 (EF-2), to form an intermediate called diphthine methyl ester. The four successive methylation reactions represent the second step of diphthamide biosynthesis.</text>
</comment>
<keyword evidence="9" id="KW-0949">S-adenosyl-L-methionine</keyword>
<dbReference type="PANTHER" id="PTHR10063">
    <property type="entry name" value="TUBERIN"/>
    <property type="match status" value="1"/>
</dbReference>
<feature type="region of interest" description="Disordered" evidence="11">
    <location>
        <begin position="778"/>
        <end position="810"/>
    </location>
</feature>
<protein>
    <recommendedName>
        <fullName evidence="4">diphthine methyl ester synthase</fullName>
        <ecNumber evidence="4">2.1.1.314</ecNumber>
    </recommendedName>
</protein>
<dbReference type="InterPro" id="IPR000331">
    <property type="entry name" value="Rap/Ran_GAP_dom"/>
</dbReference>
<evidence type="ECO:0000313" key="13">
    <source>
        <dbReference type="EMBL" id="KAK6621429.1"/>
    </source>
</evidence>
<comment type="caution">
    <text evidence="13">The sequence shown here is derived from an EMBL/GenBank/DDBJ whole genome shotgun (WGS) entry which is preliminary data.</text>
</comment>
<keyword evidence="6" id="KW-0597">Phosphoprotein</keyword>
<dbReference type="Gene3D" id="3.30.950.10">
    <property type="entry name" value="Methyltransferase, Cobalt-precorrin-4 Transmethylase, Domain 2"/>
    <property type="match status" value="1"/>
</dbReference>
<evidence type="ECO:0000256" key="4">
    <source>
        <dbReference type="ARBA" id="ARBA00011927"/>
    </source>
</evidence>
<evidence type="ECO:0000256" key="2">
    <source>
        <dbReference type="ARBA" id="ARBA00005156"/>
    </source>
</evidence>
<dbReference type="InterPro" id="IPR014777">
    <property type="entry name" value="4pyrrole_Mease_sub1"/>
</dbReference>
<gene>
    <name evidence="13" type="ORF">RUM44_001236</name>
</gene>
<dbReference type="Pfam" id="PF02145">
    <property type="entry name" value="Rap_GAP"/>
    <property type="match status" value="1"/>
</dbReference>
<dbReference type="Gene3D" id="3.40.1010.10">
    <property type="entry name" value="Cobalt-precorrin-4 Transmethylase, Domain 1"/>
    <property type="match status" value="1"/>
</dbReference>
<keyword evidence="5" id="KW-0343">GTPase activation</keyword>
<dbReference type="InterPro" id="IPR014776">
    <property type="entry name" value="4pyrrole_Mease_sub2"/>
</dbReference>
<evidence type="ECO:0000256" key="1">
    <source>
        <dbReference type="ARBA" id="ARBA00004006"/>
    </source>
</evidence>
<evidence type="ECO:0000256" key="3">
    <source>
        <dbReference type="ARBA" id="ARBA00006729"/>
    </source>
</evidence>
<organism evidence="13 14">
    <name type="scientific">Polyplax serrata</name>
    <name type="common">Common mouse louse</name>
    <dbReference type="NCBI Taxonomy" id="468196"/>
    <lineage>
        <taxon>Eukaryota</taxon>
        <taxon>Metazoa</taxon>
        <taxon>Ecdysozoa</taxon>
        <taxon>Arthropoda</taxon>
        <taxon>Hexapoda</taxon>
        <taxon>Insecta</taxon>
        <taxon>Pterygota</taxon>
        <taxon>Neoptera</taxon>
        <taxon>Paraneoptera</taxon>
        <taxon>Psocodea</taxon>
        <taxon>Troctomorpha</taxon>
        <taxon>Phthiraptera</taxon>
        <taxon>Anoplura</taxon>
        <taxon>Polyplacidae</taxon>
        <taxon>Polyplax</taxon>
    </lineage>
</organism>
<dbReference type="Gene3D" id="3.40.50.11210">
    <property type="entry name" value="Rap/Ran-GAP"/>
    <property type="match status" value="1"/>
</dbReference>
<evidence type="ECO:0000313" key="14">
    <source>
        <dbReference type="Proteomes" id="UP001359485"/>
    </source>
</evidence>
<dbReference type="InterPro" id="IPR004551">
    <property type="entry name" value="Dphthn_synthase"/>
</dbReference>
<dbReference type="SUPFAM" id="SSF48371">
    <property type="entry name" value="ARM repeat"/>
    <property type="match status" value="1"/>
</dbReference>
<proteinExistence type="inferred from homology"/>
<name>A0ABR1AKY7_POLSC</name>
<feature type="region of interest" description="Disordered" evidence="11">
    <location>
        <begin position="637"/>
        <end position="683"/>
    </location>
</feature>
<dbReference type="InterPro" id="IPR035974">
    <property type="entry name" value="Rap/Ran-GAP_sf"/>
</dbReference>
<dbReference type="InterPro" id="IPR035996">
    <property type="entry name" value="4pyrrol_Methylase_sf"/>
</dbReference>
<dbReference type="InterPro" id="IPR016024">
    <property type="entry name" value="ARM-type_fold"/>
</dbReference>
<feature type="compositionally biased region" description="Polar residues" evidence="11">
    <location>
        <begin position="664"/>
        <end position="683"/>
    </location>
</feature>
<feature type="domain" description="Rap-GAP" evidence="12">
    <location>
        <begin position="1532"/>
        <end position="1738"/>
    </location>
</feature>
<dbReference type="Pfam" id="PF00590">
    <property type="entry name" value="TP_methylase"/>
    <property type="match status" value="1"/>
</dbReference>
<dbReference type="Pfam" id="PF20412">
    <property type="entry name" value="RALGAPB_N"/>
    <property type="match status" value="1"/>
</dbReference>
<dbReference type="PROSITE" id="PS50085">
    <property type="entry name" value="RAPGAP"/>
    <property type="match status" value="1"/>
</dbReference>
<dbReference type="NCBIfam" id="TIGR00522">
    <property type="entry name" value="dph5"/>
    <property type="match status" value="1"/>
</dbReference>
<feature type="compositionally biased region" description="Low complexity" evidence="11">
    <location>
        <begin position="171"/>
        <end position="190"/>
    </location>
</feature>
<sequence>MFSKKSHADVKKSTQKFLDSKKDTATRLKHLRIVIDHVEGEDASTFFDTHSTLIYYLLCDIIAAAETSSKQRDLTFHLVHKAHREELDSALIILEQLLLHLPELLGRGWQQHALLRTLCKLLYPGNCLKLRKDAIRYFIIWYQALGDNAPEEVDAVFATLVPGFPSPKPGLGLPSSPLPSSKVSTTTSVFHDSAPSPMADVQPVLPPQSGEKPLEDPMRYFLDVLLEAMVSQVNRIEWKEKLCRSHKSFSFLLERFKQFYLPHIFPSWSNQTNLYPPSLDLPQLRRSSGSIGDPESRDPILSCRVVVIKWVASFTHVVKRDVINMSHSTSVTPDTEHSSGIGGDFRRVSINHIPTIPSPNTDPPTPLTSLTDSGHETEVGTIVREVFYGSRENVCFVLEVYRQAFLLPFSHAHAIRRAISVYKDWIQMNVPELPPFILEPIENLDGNESESRIRLRNDSYLGAVHKDYFLIRAGLQNTLQLFVTHAANVFLLQVKNSNLLEEQVDTCKRVLNIYRYMVMQSRMELKTWEQLLTVLLHITGLVISRSPPKRKEDTLGGKLAQATFQTLIVTWIKANLNVVISTALWDEFLSLLTSLTQWEELIKEWAKTLETLTRVLARHVYNLDLTDLPLDRLSEQQAKKRRGLKGTQLDGPKPFTARKGSTKLVKTQQSSLPESSTNQETSGSFQFCTVRRRMDSLSDYPSHTATVIRSSSEGNLTNVGRRRHKRQNCSTNKTNIVIPILPLSVETEVNKLLMGGSFPTPNPARYPRLRKWRSVDSIRHEDSPTNTRSPSPAPSSGIETSSIKDSPMPLDFVTTDTSSLECNNNGGRSVMAGGTITGWLPDVAVVLWKRMLGALGDINRLTDPALHAQVFEHLIDLWETLAKIQANQGVPEEGITPPPPVLTPPLTLFAPWCFKALQLPDSYQRGKLSAYRLLCRMTLGTGSWTLSQTLLVHLYRSLHSGLSGPHPLIMWTVLKSLGPRFLSRQLPGYSLLLLDLISASNAVLESSDLQIAPRVEAASLLGSILSLPYMVSQAPCLDPRSLSLSLLKCAGAKDHVLSSLLRCAKREPTGVARCTALSALAVFAYTELSDSSPHPAVEYAFDVILLALQFKQKSICFIACDLLFALSDHTTALLEKFPRVSPKVVRFIAHTLGALGTNAGSLGPVLALILGEWTMRIPIPLLLSENIPEPLLLTILTVLSELSNGANVVNTVPPEFSKDLLSEWENSVKVDDVRVPKRVNNQESEKSASALACRAVLMHLVSHLGHFPMGLGAARLSALVQEHDDVPSLGSELSTKLFYAPNIQFMLVRNSLMSMIEVEHLPAPGGGFTAGQVTAPFQARVLLRDLANKASWDASALYCSPQDLPASRKVPNISKAIRHKNDDPPMSILMASIPPRGTLRHRPSHILPNFQNAAPDMDNLHDLLRYIGHTSPECLENPDQDLSEPGPTPFPFQKHTEAEVISSILAQRTLEIDYKQFSEPMKPCVPPVHSQKNCSSPFQHCRQLFSQLGLAGWERRSQIQLLVRSERLLRELRNLDTQRGRETHKVAVIYVAAGQEDKVSILSNKGGSQAYEQFVAGLAWEIELASHTGFNGGLGSGCGDTAPYYASAFVEALFHVATRMPSDTEEALLQKMRHLGNDEVHVVWSEHTRDYRRSSLPTEFCDVLIVVYPLPDRLYRVTIDTKPGMPLFGPLWNEAIVEGRALPGLVRAAVVSASRAKRRILPHYQSFYEERFRSLSGVISNHKDPHSFEEFISAIYSPGLPPPPPRSVQVPTARVDPGRGLGLCDAKDITVRGLETIQKCDRVFLESYTSILTVNKDELEKFYGKKVEVADRDMVEQNSDEILSEAKERNVALLVIGDPFGATTHTDIILRAKERNISYEVIHNASILNAVGCCGLQLYSFGETVSIPFWTENWKPNSFYEKIIANRHRGLHTLCLLDIKVKEPTFESLTRKKKEYMPPTFMTVNVAASQLLQIIENKKPTENDLSLGKFDENTKCVGLARVGSPKQRLVFCTLRKMKEVDLGDPLHSLIIPGKLQVLEEQYLLQFANC</sequence>
<comment type="similarity">
    <text evidence="3">Belongs to the diphthine synthase family.</text>
</comment>
<dbReference type="InterPro" id="IPR000878">
    <property type="entry name" value="4pyrrol_Mease"/>
</dbReference>
<evidence type="ECO:0000256" key="8">
    <source>
        <dbReference type="ARBA" id="ARBA00022679"/>
    </source>
</evidence>
<keyword evidence="7" id="KW-0489">Methyltransferase</keyword>
<dbReference type="Proteomes" id="UP001359485">
    <property type="component" value="Unassembled WGS sequence"/>
</dbReference>
<comment type="catalytic activity">
    <reaction evidence="10">
        <text>2-[(3S)-amino-3-carboxypropyl]-L-histidyl-[translation elongation factor 2] + 4 S-adenosyl-L-methionine = diphthine methyl ester-[translation elongation factor 2] + 4 S-adenosyl-L-homocysteine + 3 H(+)</text>
        <dbReference type="Rhea" id="RHEA:42652"/>
        <dbReference type="Rhea" id="RHEA-COMP:9749"/>
        <dbReference type="Rhea" id="RHEA-COMP:10173"/>
        <dbReference type="ChEBI" id="CHEBI:15378"/>
        <dbReference type="ChEBI" id="CHEBI:57856"/>
        <dbReference type="ChEBI" id="CHEBI:59789"/>
        <dbReference type="ChEBI" id="CHEBI:73995"/>
        <dbReference type="ChEBI" id="CHEBI:79005"/>
        <dbReference type="EC" id="2.1.1.314"/>
    </reaction>
</comment>
<dbReference type="SUPFAM" id="SSF53790">
    <property type="entry name" value="Tetrapyrrole methylase"/>
    <property type="match status" value="1"/>
</dbReference>
<evidence type="ECO:0000256" key="9">
    <source>
        <dbReference type="ARBA" id="ARBA00022691"/>
    </source>
</evidence>
<evidence type="ECO:0000256" key="10">
    <source>
        <dbReference type="ARBA" id="ARBA00048752"/>
    </source>
</evidence>
<dbReference type="HAMAP" id="MF_01084">
    <property type="entry name" value="Diphthine_synth"/>
    <property type="match status" value="1"/>
</dbReference>
<keyword evidence="14" id="KW-1185">Reference proteome</keyword>
<comment type="pathway">
    <text evidence="2">Protein modification; peptidyl-diphthamide biosynthesis.</text>
</comment>
<evidence type="ECO:0000259" key="12">
    <source>
        <dbReference type="PROSITE" id="PS50085"/>
    </source>
</evidence>
<dbReference type="SUPFAM" id="SSF111347">
    <property type="entry name" value="Rap/Ran-GAP"/>
    <property type="match status" value="1"/>
</dbReference>
<keyword evidence="8" id="KW-0808">Transferase</keyword>
<dbReference type="PANTHER" id="PTHR10063:SF11">
    <property type="entry name" value="RHO GTPASE-ACTIVATING PROTEIN CG5521-RELATED"/>
    <property type="match status" value="1"/>
</dbReference>
<evidence type="ECO:0000256" key="5">
    <source>
        <dbReference type="ARBA" id="ARBA00022468"/>
    </source>
</evidence>
<feature type="region of interest" description="Disordered" evidence="11">
    <location>
        <begin position="171"/>
        <end position="209"/>
    </location>
</feature>
<evidence type="ECO:0000256" key="6">
    <source>
        <dbReference type="ARBA" id="ARBA00022553"/>
    </source>
</evidence>
<dbReference type="EC" id="2.1.1.314" evidence="4"/>
<accession>A0ABR1AKY7</accession>
<reference evidence="13 14" key="1">
    <citation type="submission" date="2023-09" db="EMBL/GenBank/DDBJ databases">
        <title>Genomes of two closely related lineages of the louse Polyplax serrata with different host specificities.</title>
        <authorList>
            <person name="Martinu J."/>
            <person name="Tarabai H."/>
            <person name="Stefka J."/>
            <person name="Hypsa V."/>
        </authorList>
    </citation>
    <scope>NUCLEOTIDE SEQUENCE [LARGE SCALE GENOMIC DNA]</scope>
    <source>
        <strain evidence="13">98ZLc_SE</strain>
    </source>
</reference>
<dbReference type="InterPro" id="IPR027107">
    <property type="entry name" value="Tuberin/Ral-act_asu"/>
</dbReference>
<dbReference type="CDD" id="cd11647">
    <property type="entry name" value="DHP5_DphB"/>
    <property type="match status" value="1"/>
</dbReference>